<dbReference type="PANTHER" id="PTHR31616">
    <property type="entry name" value="TREHALASE"/>
    <property type="match status" value="1"/>
</dbReference>
<dbReference type="GO" id="GO:0004553">
    <property type="term" value="F:hydrolase activity, hydrolyzing O-glycosyl compounds"/>
    <property type="evidence" value="ECO:0007669"/>
    <property type="project" value="UniProtKB-ARBA"/>
</dbReference>
<comment type="caution">
    <text evidence="3">The sequence shown here is derived from an EMBL/GenBank/DDBJ whole genome shotgun (WGS) entry which is preliminary data.</text>
</comment>
<dbReference type="Pfam" id="PF00723">
    <property type="entry name" value="Glyco_hydro_15"/>
    <property type="match status" value="1"/>
</dbReference>
<dbReference type="InterPro" id="IPR008928">
    <property type="entry name" value="6-hairpin_glycosidase_sf"/>
</dbReference>
<gene>
    <name evidence="3" type="ORF">M23134_00592</name>
</gene>
<accession>A1ZY74</accession>
<organism evidence="3 4">
    <name type="scientific">Microscilla marina ATCC 23134</name>
    <dbReference type="NCBI Taxonomy" id="313606"/>
    <lineage>
        <taxon>Bacteria</taxon>
        <taxon>Pseudomonadati</taxon>
        <taxon>Bacteroidota</taxon>
        <taxon>Cytophagia</taxon>
        <taxon>Cytophagales</taxon>
        <taxon>Microscillaceae</taxon>
        <taxon>Microscilla</taxon>
    </lineage>
</organism>
<name>A1ZY74_MICM2</name>
<keyword evidence="4" id="KW-1185">Reference proteome</keyword>
<dbReference type="InterPro" id="IPR012341">
    <property type="entry name" value="6hp_glycosidase-like_sf"/>
</dbReference>
<dbReference type="Gene3D" id="1.50.10.10">
    <property type="match status" value="1"/>
</dbReference>
<dbReference type="RefSeq" id="WP_002704354.1">
    <property type="nucleotide sequence ID" value="NZ_AAWS01000064.1"/>
</dbReference>
<dbReference type="EMBL" id="AAWS01000064">
    <property type="protein sequence ID" value="EAY24640.1"/>
    <property type="molecule type" value="Genomic_DNA"/>
</dbReference>
<evidence type="ECO:0000313" key="4">
    <source>
        <dbReference type="Proteomes" id="UP000004095"/>
    </source>
</evidence>
<dbReference type="SUPFAM" id="SSF48208">
    <property type="entry name" value="Six-hairpin glycosidases"/>
    <property type="match status" value="1"/>
</dbReference>
<evidence type="ECO:0000313" key="3">
    <source>
        <dbReference type="EMBL" id="EAY24640.1"/>
    </source>
</evidence>
<dbReference type="eggNOG" id="COG3387">
    <property type="taxonomic scope" value="Bacteria"/>
</dbReference>
<reference evidence="3 4" key="1">
    <citation type="submission" date="2007-01" db="EMBL/GenBank/DDBJ databases">
        <authorList>
            <person name="Haygood M."/>
            <person name="Podell S."/>
            <person name="Anderson C."/>
            <person name="Hopkinson B."/>
            <person name="Roe K."/>
            <person name="Barbeau K."/>
            <person name="Gaasterland T."/>
            <person name="Ferriera S."/>
            <person name="Johnson J."/>
            <person name="Kravitz S."/>
            <person name="Beeson K."/>
            <person name="Sutton G."/>
            <person name="Rogers Y.-H."/>
            <person name="Friedman R."/>
            <person name="Frazier M."/>
            <person name="Venter J.C."/>
        </authorList>
    </citation>
    <scope>NUCLEOTIDE SEQUENCE [LARGE SCALE GENOMIC DNA]</scope>
    <source>
        <strain evidence="3 4">ATCC 23134</strain>
    </source>
</reference>
<dbReference type="InterPro" id="IPR045582">
    <property type="entry name" value="Trehalase-like_N"/>
</dbReference>
<sequence>MDKRHTYDFGLIGNCAYLAHIAKNTNIVWLCFPRFDSSFVFGSLLDSKKGGEFSVLPPQDNFESTQYYIENTNVLCTEIATEEGKYRVTDFAPRFYHFDRYYRPLMLVRKIEPLSGSPRVKVKCKPVGNYGNFTPENHRGSNHIEYLGLEKKMRLTTDVSLTFIEDESYFLLNETKYLFLTYGSPMEASIKDTAETFLNNTIQYWRKWVKSTSISDFYQNKVIRSALVLKMHQYEDTGAIIASATSSLPESPQSTRNWDYRYCWMRDTYYTLNAFNNIGHFEELELYFKYITNIALRDDKRLQPLYKINGDAFIEEKILDLAGYQNNNPPVRVGNQAYEHIQNDVYGQILVSLLPIYADNRFVFEERHESKILIFRLLQKIEETIDEPDAGLWEFRNKAQYHTYTYLFHWAGSAAALRIGKFLKDEKMVNLATQLQKKSAEYIEKAYDDTRGVYTQAIGTPNLDASTLHLITMGYLKSDSKRAKSHLLALEQDLKTPEGLFYRYKHQDDFGEPETTFLICAFWYVEALACVGRLDEAISTFEKLSRYSNHLGLLSEDVSAKDGSQWGNFPQTYSHVGLMNAAARISKKLDKPNFLSFEKR</sequence>
<protein>
    <submittedName>
        <fullName evidence="3">Glycoside hydrolase</fullName>
    </submittedName>
</protein>
<evidence type="ECO:0000259" key="2">
    <source>
        <dbReference type="Pfam" id="PF19291"/>
    </source>
</evidence>
<feature type="domain" description="Trehalase-like N-terminal" evidence="2">
    <location>
        <begin position="11"/>
        <end position="155"/>
    </location>
</feature>
<dbReference type="AlphaFoldDB" id="A1ZY74"/>
<proteinExistence type="predicted"/>
<dbReference type="Pfam" id="PF19291">
    <property type="entry name" value="TREH_N"/>
    <property type="match status" value="1"/>
</dbReference>
<dbReference type="PANTHER" id="PTHR31616:SF0">
    <property type="entry name" value="GLUCAN 1,4-ALPHA-GLUCOSIDASE"/>
    <property type="match status" value="1"/>
</dbReference>
<dbReference type="InterPro" id="IPR011613">
    <property type="entry name" value="GH15-like"/>
</dbReference>
<dbReference type="GO" id="GO:0005975">
    <property type="term" value="P:carbohydrate metabolic process"/>
    <property type="evidence" value="ECO:0007669"/>
    <property type="project" value="InterPro"/>
</dbReference>
<dbReference type="OrthoDB" id="3902805at2"/>
<dbReference type="Proteomes" id="UP000004095">
    <property type="component" value="Unassembled WGS sequence"/>
</dbReference>
<feature type="domain" description="GH15-like" evidence="1">
    <location>
        <begin position="218"/>
        <end position="582"/>
    </location>
</feature>
<keyword evidence="3" id="KW-0378">Hydrolase</keyword>
<evidence type="ECO:0000259" key="1">
    <source>
        <dbReference type="Pfam" id="PF00723"/>
    </source>
</evidence>